<dbReference type="RefSeq" id="WP_181011853.1">
    <property type="nucleotide sequence ID" value="NZ_PQFZ01000006.1"/>
</dbReference>
<proteinExistence type="predicted"/>
<sequence length="58" mass="5897">MGHPDRRLVLAGPATMVAAPRSAHAAAVREGAGREIAIPAKVERGFPAGPPAAMTRAL</sequence>
<comment type="caution">
    <text evidence="1">The sequence shown here is derived from an EMBL/GenBank/DDBJ whole genome shotgun (WGS) entry which is preliminary data.</text>
</comment>
<organism evidence="1 2">
    <name type="scientific">Bosea psychrotolerans</name>
    <dbReference type="NCBI Taxonomy" id="1871628"/>
    <lineage>
        <taxon>Bacteria</taxon>
        <taxon>Pseudomonadati</taxon>
        <taxon>Pseudomonadota</taxon>
        <taxon>Alphaproteobacteria</taxon>
        <taxon>Hyphomicrobiales</taxon>
        <taxon>Boseaceae</taxon>
        <taxon>Bosea</taxon>
    </lineage>
</organism>
<protein>
    <submittedName>
        <fullName evidence="1">Uncharacterized protein</fullName>
    </submittedName>
</protein>
<evidence type="ECO:0000313" key="2">
    <source>
        <dbReference type="Proteomes" id="UP000236919"/>
    </source>
</evidence>
<evidence type="ECO:0000313" key="1">
    <source>
        <dbReference type="EMBL" id="POR52022.1"/>
    </source>
</evidence>
<dbReference type="EMBL" id="PQFZ01000006">
    <property type="protein sequence ID" value="POR52022.1"/>
    <property type="molecule type" value="Genomic_DNA"/>
</dbReference>
<dbReference type="AlphaFoldDB" id="A0A2S4MBB0"/>
<gene>
    <name evidence="1" type="ORF">CYD53_106312</name>
</gene>
<reference evidence="1 2" key="1">
    <citation type="submission" date="2018-01" db="EMBL/GenBank/DDBJ databases">
        <title>Genomic Encyclopedia of Type Strains, Phase III (KMG-III): the genomes of soil and plant-associated and newly described type strains.</title>
        <authorList>
            <person name="Whitman W."/>
        </authorList>
    </citation>
    <scope>NUCLEOTIDE SEQUENCE [LARGE SCALE GENOMIC DNA]</scope>
    <source>
        <strain evidence="1 2">1131</strain>
    </source>
</reference>
<name>A0A2S4MBB0_9HYPH</name>
<keyword evidence="2" id="KW-1185">Reference proteome</keyword>
<dbReference type="Proteomes" id="UP000236919">
    <property type="component" value="Unassembled WGS sequence"/>
</dbReference>
<accession>A0A2S4MBB0</accession>